<dbReference type="Gene3D" id="2.40.50.100">
    <property type="match status" value="1"/>
</dbReference>
<dbReference type="InterPro" id="IPR058626">
    <property type="entry name" value="MdtA-like_b-barrel"/>
</dbReference>
<dbReference type="InterPro" id="IPR058624">
    <property type="entry name" value="MdtA-like_HH"/>
</dbReference>
<feature type="signal peptide" evidence="4">
    <location>
        <begin position="1"/>
        <end position="21"/>
    </location>
</feature>
<dbReference type="Pfam" id="PF25967">
    <property type="entry name" value="RND-MFP_C"/>
    <property type="match status" value="1"/>
</dbReference>
<gene>
    <name evidence="9" type="ORF">ABUE31_01525</name>
</gene>
<dbReference type="PANTHER" id="PTHR30158:SF3">
    <property type="entry name" value="MULTIDRUG EFFLUX PUMP SUBUNIT ACRA-RELATED"/>
    <property type="match status" value="1"/>
</dbReference>
<name>A0ABV3QUC2_9HYPH</name>
<dbReference type="Pfam" id="PF25944">
    <property type="entry name" value="Beta-barrel_RND"/>
    <property type="match status" value="1"/>
</dbReference>
<dbReference type="NCBIfam" id="TIGR01730">
    <property type="entry name" value="RND_mfp"/>
    <property type="match status" value="1"/>
</dbReference>
<evidence type="ECO:0000256" key="1">
    <source>
        <dbReference type="ARBA" id="ARBA00004196"/>
    </source>
</evidence>
<reference evidence="9 10" key="1">
    <citation type="submission" date="2024-06" db="EMBL/GenBank/DDBJ databases">
        <authorList>
            <person name="Tuo L."/>
        </authorList>
    </citation>
    <scope>NUCLEOTIDE SEQUENCE [LARGE SCALE GENOMIC DNA]</scope>
    <source>
        <strain evidence="9 10">ZMM04-5</strain>
    </source>
</reference>
<comment type="subcellular location">
    <subcellularLocation>
        <location evidence="1">Cell envelope</location>
    </subcellularLocation>
</comment>
<feature type="domain" description="Multidrug resistance protein MdtA-like C-terminal permuted SH3" evidence="8">
    <location>
        <begin position="313"/>
        <end position="371"/>
    </location>
</feature>
<protein>
    <submittedName>
        <fullName evidence="9">Efflux RND transporter periplasmic adaptor subunit</fullName>
    </submittedName>
</protein>
<comment type="similarity">
    <text evidence="2">Belongs to the membrane fusion protein (MFP) (TC 8.A.1) family.</text>
</comment>
<feature type="domain" description="Multidrug resistance protein MdtA-like alpha-helical hairpin" evidence="5">
    <location>
        <begin position="103"/>
        <end position="179"/>
    </location>
</feature>
<feature type="chain" id="PRO_5046200453" evidence="4">
    <location>
        <begin position="22"/>
        <end position="385"/>
    </location>
</feature>
<dbReference type="PANTHER" id="PTHR30158">
    <property type="entry name" value="ACRA/E-RELATED COMPONENT OF DRUG EFFLUX TRANSPORTER"/>
    <property type="match status" value="1"/>
</dbReference>
<organism evidence="9 10">
    <name type="scientific">Mesorhizobium marinum</name>
    <dbReference type="NCBI Taxonomy" id="3228790"/>
    <lineage>
        <taxon>Bacteria</taxon>
        <taxon>Pseudomonadati</taxon>
        <taxon>Pseudomonadota</taxon>
        <taxon>Alphaproteobacteria</taxon>
        <taxon>Hyphomicrobiales</taxon>
        <taxon>Phyllobacteriaceae</taxon>
        <taxon>Mesorhizobium</taxon>
    </lineage>
</organism>
<dbReference type="Pfam" id="PF25917">
    <property type="entry name" value="BSH_RND"/>
    <property type="match status" value="1"/>
</dbReference>
<feature type="coiled-coil region" evidence="3">
    <location>
        <begin position="89"/>
        <end position="116"/>
    </location>
</feature>
<dbReference type="Gene3D" id="2.40.420.20">
    <property type="match status" value="1"/>
</dbReference>
<dbReference type="InterPro" id="IPR058627">
    <property type="entry name" value="MdtA-like_C"/>
</dbReference>
<evidence type="ECO:0000313" key="10">
    <source>
        <dbReference type="Proteomes" id="UP001556196"/>
    </source>
</evidence>
<evidence type="ECO:0000313" key="9">
    <source>
        <dbReference type="EMBL" id="MEW9804664.1"/>
    </source>
</evidence>
<sequence length="385" mass="40351">MRRSISIAAILVLSAAPAALAQQQAPTAPIVQTAPVTLAPVNTQVEFVGSVVAEQEVALTARVEGFLDAVNFKEGSFVQADSVAFVIEKDTYEAALDGAKAQLEAAQAATAGAEANLKLQDINLLRQQELVKTQAVSQSVVDQAQATRDSAAAQVDQAKAQVSQMQAQLKTAELNLSFTDVKSPITGRIGKANITEGNLVSPQSGTLATVVQSDPIRVVFSISDREYLQAVKSLKPDNKGVASNASGYTPKLTLPDGTEYDQPGKIAFLDNTIDPSTGTIAVYAEFANPELKLVPGQFVQVTVQAGESVDLPVVPASAILQDQQGAYVFGLDDQNKAQIRRVTLGQRVGTNWAVTSGLANGEMVIVSGIQKVQAGVTVTPQPAGN</sequence>
<evidence type="ECO:0000259" key="8">
    <source>
        <dbReference type="Pfam" id="PF25967"/>
    </source>
</evidence>
<dbReference type="Pfam" id="PF25876">
    <property type="entry name" value="HH_MFP_RND"/>
    <property type="match status" value="1"/>
</dbReference>
<dbReference type="Gene3D" id="2.40.30.170">
    <property type="match status" value="1"/>
</dbReference>
<feature type="domain" description="Multidrug resistance protein MdtA-like barrel-sandwich hybrid" evidence="6">
    <location>
        <begin position="56"/>
        <end position="209"/>
    </location>
</feature>
<evidence type="ECO:0000259" key="5">
    <source>
        <dbReference type="Pfam" id="PF25876"/>
    </source>
</evidence>
<comment type="caution">
    <text evidence="9">The sequence shown here is derived from an EMBL/GenBank/DDBJ whole genome shotgun (WGS) entry which is preliminary data.</text>
</comment>
<feature type="domain" description="Multidrug resistance protein MdtA-like beta-barrel" evidence="7">
    <location>
        <begin position="215"/>
        <end position="306"/>
    </location>
</feature>
<dbReference type="Proteomes" id="UP001556196">
    <property type="component" value="Unassembled WGS sequence"/>
</dbReference>
<keyword evidence="10" id="KW-1185">Reference proteome</keyword>
<evidence type="ECO:0000256" key="2">
    <source>
        <dbReference type="ARBA" id="ARBA00009477"/>
    </source>
</evidence>
<proteinExistence type="inferred from homology"/>
<dbReference type="EMBL" id="JBFOCI010000001">
    <property type="protein sequence ID" value="MEW9804664.1"/>
    <property type="molecule type" value="Genomic_DNA"/>
</dbReference>
<dbReference type="SUPFAM" id="SSF111369">
    <property type="entry name" value="HlyD-like secretion proteins"/>
    <property type="match status" value="1"/>
</dbReference>
<dbReference type="Gene3D" id="1.10.287.470">
    <property type="entry name" value="Helix hairpin bin"/>
    <property type="match status" value="1"/>
</dbReference>
<feature type="coiled-coil region" evidence="3">
    <location>
        <begin position="141"/>
        <end position="175"/>
    </location>
</feature>
<keyword evidence="3" id="KW-0175">Coiled coil</keyword>
<accession>A0ABV3QUC2</accession>
<evidence type="ECO:0000259" key="6">
    <source>
        <dbReference type="Pfam" id="PF25917"/>
    </source>
</evidence>
<dbReference type="RefSeq" id="WP_367721704.1">
    <property type="nucleotide sequence ID" value="NZ_JBFOCH010000037.1"/>
</dbReference>
<evidence type="ECO:0000256" key="4">
    <source>
        <dbReference type="SAM" id="SignalP"/>
    </source>
</evidence>
<dbReference type="InterPro" id="IPR006143">
    <property type="entry name" value="RND_pump_MFP"/>
</dbReference>
<keyword evidence="4" id="KW-0732">Signal</keyword>
<dbReference type="InterPro" id="IPR058625">
    <property type="entry name" value="MdtA-like_BSH"/>
</dbReference>
<evidence type="ECO:0000259" key="7">
    <source>
        <dbReference type="Pfam" id="PF25944"/>
    </source>
</evidence>
<evidence type="ECO:0000256" key="3">
    <source>
        <dbReference type="SAM" id="Coils"/>
    </source>
</evidence>